<dbReference type="OrthoDB" id="8016047at2"/>
<organism evidence="2 3">
    <name type="scientific">Phenylobacterium deserti</name>
    <dbReference type="NCBI Taxonomy" id="1914756"/>
    <lineage>
        <taxon>Bacteria</taxon>
        <taxon>Pseudomonadati</taxon>
        <taxon>Pseudomonadota</taxon>
        <taxon>Alphaproteobacteria</taxon>
        <taxon>Caulobacterales</taxon>
        <taxon>Caulobacteraceae</taxon>
        <taxon>Phenylobacterium</taxon>
    </lineage>
</organism>
<dbReference type="AlphaFoldDB" id="A0A328ARK8"/>
<gene>
    <name evidence="2" type="ORF">DJ018_04840</name>
</gene>
<dbReference type="SUPFAM" id="SSF51120">
    <property type="entry name" value="beta-Roll"/>
    <property type="match status" value="1"/>
</dbReference>
<feature type="region of interest" description="Disordered" evidence="1">
    <location>
        <begin position="112"/>
        <end position="132"/>
    </location>
</feature>
<evidence type="ECO:0000256" key="1">
    <source>
        <dbReference type="SAM" id="MobiDB-lite"/>
    </source>
</evidence>
<protein>
    <recommendedName>
        <fullName evidence="4">Calcium-binding protein</fullName>
    </recommendedName>
</protein>
<proteinExistence type="predicted"/>
<dbReference type="EMBL" id="QFYR01000001">
    <property type="protein sequence ID" value="RAK57277.1"/>
    <property type="molecule type" value="Genomic_DNA"/>
</dbReference>
<evidence type="ECO:0000313" key="3">
    <source>
        <dbReference type="Proteomes" id="UP000249725"/>
    </source>
</evidence>
<evidence type="ECO:0000313" key="2">
    <source>
        <dbReference type="EMBL" id="RAK57277.1"/>
    </source>
</evidence>
<keyword evidence="3" id="KW-1185">Reference proteome</keyword>
<accession>A0A328ARK8</accession>
<reference evidence="3" key="1">
    <citation type="submission" date="2018-05" db="EMBL/GenBank/DDBJ databases">
        <authorList>
            <person name="Li X."/>
        </authorList>
    </citation>
    <scope>NUCLEOTIDE SEQUENCE [LARGE SCALE GENOMIC DNA]</scope>
    <source>
        <strain evidence="3">YIM 73061</strain>
    </source>
</reference>
<dbReference type="RefSeq" id="WP_111513729.1">
    <property type="nucleotide sequence ID" value="NZ_QFYR01000001.1"/>
</dbReference>
<name>A0A328ARK8_9CAUL</name>
<dbReference type="Proteomes" id="UP000249725">
    <property type="component" value="Unassembled WGS sequence"/>
</dbReference>
<dbReference type="InterPro" id="IPR011049">
    <property type="entry name" value="Serralysin-like_metalloprot_C"/>
</dbReference>
<comment type="caution">
    <text evidence="2">The sequence shown here is derived from an EMBL/GenBank/DDBJ whole genome shotgun (WGS) entry which is preliminary data.</text>
</comment>
<evidence type="ECO:0008006" key="4">
    <source>
        <dbReference type="Google" id="ProtNLM"/>
    </source>
</evidence>
<sequence length="575" mass="59311">MPTIATIHAEQRVNTSTAGLQTAPAVATLADGSYVVVWQDETSTNIRAQRFDASGDKLGDEFRVNSTTANAQSDPAVIGLKGGGFVIAWTTVPDAASPIFKDVLSQLFDATGDKVGGEQQNPGGPWPGPHTSASVSALEDGGYVVTINDHQLDVDTPDPDVYGHRYDAAGKLVGEPFLVNAPSSLEERNPSSAGLKDGGLVVVWDLQIDSIHTGKIFVQRLDADGEKVGGEVLLSETAGYLASSGRSVAGLADGGYVVLWKAEESRELFAQRFAASGAKVGSPIEIGMNTDGSHSSPSVVGLPDGGFAVTWLSRQYFGGGSPDDGVHLQRFSATGARVGSEALISPDVHEGGVGYFQEMPALAALDDGRVVVAWVNAEEDVIQQVIGPSVEGATLSAATEIASGGARDDTFLAAPDALNDGDLIYGEGGSDQLRLTSAGEADLTDVFLKSVEKILGSKGDDAFVVDDAVLAGVTLIDGAGGDDTVVTGEATLDLVGLKLVKVEHIATTHAAGTNFVVDSVAEALLVDGAGLHDTVTATTLTFGARQRSQMFANGVEEIVDASGRYLASSGDLLLA</sequence>